<comment type="similarity">
    <text evidence="3">Belongs to the TORC family.</text>
</comment>
<reference evidence="12 13" key="1">
    <citation type="submission" date="2023-08" db="EMBL/GenBank/DDBJ databases">
        <title>A Necator americanus chromosomal reference genome.</title>
        <authorList>
            <person name="Ilik V."/>
            <person name="Petrzelkova K.J."/>
            <person name="Pardy F."/>
            <person name="Fuh T."/>
            <person name="Niatou-Singa F.S."/>
            <person name="Gouil Q."/>
            <person name="Baker L."/>
            <person name="Ritchie M.E."/>
            <person name="Jex A.R."/>
            <person name="Gazzola D."/>
            <person name="Li H."/>
            <person name="Toshio Fujiwara R."/>
            <person name="Zhan B."/>
            <person name="Aroian R.V."/>
            <person name="Pafco B."/>
            <person name="Schwarz E.M."/>
        </authorList>
    </citation>
    <scope>NUCLEOTIDE SEQUENCE [LARGE SCALE GENOMIC DNA]</scope>
    <source>
        <strain evidence="12 13">Aroian</strain>
        <tissue evidence="12">Whole animal</tissue>
    </source>
</reference>
<dbReference type="InterPro" id="IPR024783">
    <property type="entry name" value="TORC_N"/>
</dbReference>
<dbReference type="EMBL" id="JAVFWL010000001">
    <property type="protein sequence ID" value="KAK6726694.1"/>
    <property type="molecule type" value="Genomic_DNA"/>
</dbReference>
<keyword evidence="4" id="KW-0963">Cytoplasm</keyword>
<keyword evidence="6" id="KW-0805">Transcription regulation</keyword>
<dbReference type="PANTHER" id="PTHR13589:SF15">
    <property type="entry name" value="CREB-REGULATED TRANSCRIPTION COACTIVATOR, ISOFORM B"/>
    <property type="match status" value="1"/>
</dbReference>
<feature type="region of interest" description="Disordered" evidence="10">
    <location>
        <begin position="134"/>
        <end position="153"/>
    </location>
</feature>
<keyword evidence="7" id="KW-0010">Activator</keyword>
<dbReference type="PANTHER" id="PTHR13589">
    <property type="entry name" value="CREB-REGULATED TRANSCRIPTION COACTIVATOR"/>
    <property type="match status" value="1"/>
</dbReference>
<dbReference type="Pfam" id="PF12884">
    <property type="entry name" value="TORC_N"/>
    <property type="match status" value="1"/>
</dbReference>
<feature type="compositionally biased region" description="Pro residues" evidence="10">
    <location>
        <begin position="252"/>
        <end position="281"/>
    </location>
</feature>
<proteinExistence type="inferred from homology"/>
<evidence type="ECO:0000256" key="4">
    <source>
        <dbReference type="ARBA" id="ARBA00022490"/>
    </source>
</evidence>
<evidence type="ECO:0000256" key="2">
    <source>
        <dbReference type="ARBA" id="ARBA00004496"/>
    </source>
</evidence>
<feature type="region of interest" description="Disordered" evidence="10">
    <location>
        <begin position="33"/>
        <end position="61"/>
    </location>
</feature>
<gene>
    <name evidence="12" type="primary">Necator_chrI.g922</name>
    <name evidence="12" type="ORF">RB195_004798</name>
</gene>
<evidence type="ECO:0000256" key="1">
    <source>
        <dbReference type="ARBA" id="ARBA00004123"/>
    </source>
</evidence>
<feature type="region of interest" description="Disordered" evidence="10">
    <location>
        <begin position="392"/>
        <end position="427"/>
    </location>
</feature>
<feature type="domain" description="Transducer of regulated CREB activity N-terminal" evidence="11">
    <location>
        <begin position="61"/>
        <end position="120"/>
    </location>
</feature>
<keyword evidence="5" id="KW-0597">Phosphoprotein</keyword>
<accession>A0ABR1BJQ4</accession>
<protein>
    <recommendedName>
        <fullName evidence="11">Transducer of regulated CREB activity N-terminal domain-containing protein</fullName>
    </recommendedName>
</protein>
<comment type="caution">
    <text evidence="12">The sequence shown here is derived from an EMBL/GenBank/DDBJ whole genome shotgun (WGS) entry which is preliminary data.</text>
</comment>
<keyword evidence="8" id="KW-0804">Transcription</keyword>
<evidence type="ECO:0000313" key="13">
    <source>
        <dbReference type="Proteomes" id="UP001303046"/>
    </source>
</evidence>
<organism evidence="12 13">
    <name type="scientific">Necator americanus</name>
    <name type="common">Human hookworm</name>
    <dbReference type="NCBI Taxonomy" id="51031"/>
    <lineage>
        <taxon>Eukaryota</taxon>
        <taxon>Metazoa</taxon>
        <taxon>Ecdysozoa</taxon>
        <taxon>Nematoda</taxon>
        <taxon>Chromadorea</taxon>
        <taxon>Rhabditida</taxon>
        <taxon>Rhabditina</taxon>
        <taxon>Rhabditomorpha</taxon>
        <taxon>Strongyloidea</taxon>
        <taxon>Ancylostomatidae</taxon>
        <taxon>Bunostominae</taxon>
        <taxon>Necator</taxon>
    </lineage>
</organism>
<sequence>MRFLAKLLTKTILGDPTQLGNYTKGIYRAEENIKLPNTPTNRDDDEDDDVSRDTTMSGASPRKFAEKIAIMNRKQNEDVNTFDSIMREVRQITSTETQAIPSPSTSLHPPQWNQLGGSLPNVHQMPSYQDWTGGWPETPSAHRSRSPDQHPMHYHPYGRGQRSPDRVPPLHPHYVPYPNPQQLLAPDQWNQINRARSDPAINQMSMHMMPGNGVPMMVPHQMQAGPSGVGHMMPLGPQCSMPNTVNMIPPQPGMVPHPVVGGPPQPQPPPPGVPQAQPPPGMQNVNMQSPLQSPMHYQMQNYGYHNGSPMQSPMGSPMGSSLMLDERTTPMMELSPPGMHEMCSEAGSLPNLPNLQGMPHQQPPPFYHQTIGQRHSTGGALVGVTRLTPAAARTPESQSAPTSPANNLDPSQHLQWPGNRTFSNSPESLDIPRLVLTNPEGTNGPHLECFNDLQHLTLDANDMHMLCNGSGTSNPVVQQDTRFPAE</sequence>
<evidence type="ECO:0000259" key="11">
    <source>
        <dbReference type="Pfam" id="PF12884"/>
    </source>
</evidence>
<dbReference type="InterPro" id="IPR024786">
    <property type="entry name" value="TORC"/>
</dbReference>
<keyword evidence="9" id="KW-0539">Nucleus</keyword>
<evidence type="ECO:0000256" key="8">
    <source>
        <dbReference type="ARBA" id="ARBA00023163"/>
    </source>
</evidence>
<evidence type="ECO:0000256" key="5">
    <source>
        <dbReference type="ARBA" id="ARBA00022553"/>
    </source>
</evidence>
<feature type="compositionally biased region" description="Polar residues" evidence="10">
    <location>
        <begin position="395"/>
        <end position="427"/>
    </location>
</feature>
<feature type="region of interest" description="Disordered" evidence="10">
    <location>
        <begin position="252"/>
        <end position="289"/>
    </location>
</feature>
<evidence type="ECO:0000256" key="6">
    <source>
        <dbReference type="ARBA" id="ARBA00023015"/>
    </source>
</evidence>
<keyword evidence="13" id="KW-1185">Reference proteome</keyword>
<evidence type="ECO:0000313" key="12">
    <source>
        <dbReference type="EMBL" id="KAK6726694.1"/>
    </source>
</evidence>
<dbReference type="Proteomes" id="UP001303046">
    <property type="component" value="Unassembled WGS sequence"/>
</dbReference>
<comment type="subcellular location">
    <subcellularLocation>
        <location evidence="2">Cytoplasm</location>
    </subcellularLocation>
    <subcellularLocation>
        <location evidence="1">Nucleus</location>
    </subcellularLocation>
</comment>
<evidence type="ECO:0000256" key="7">
    <source>
        <dbReference type="ARBA" id="ARBA00023159"/>
    </source>
</evidence>
<evidence type="ECO:0000256" key="9">
    <source>
        <dbReference type="ARBA" id="ARBA00023242"/>
    </source>
</evidence>
<evidence type="ECO:0000256" key="10">
    <source>
        <dbReference type="SAM" id="MobiDB-lite"/>
    </source>
</evidence>
<name>A0ABR1BJQ4_NECAM</name>
<evidence type="ECO:0000256" key="3">
    <source>
        <dbReference type="ARBA" id="ARBA00007167"/>
    </source>
</evidence>